<keyword evidence="3" id="KW-1185">Reference proteome</keyword>
<evidence type="ECO:0000256" key="1">
    <source>
        <dbReference type="SAM" id="SignalP"/>
    </source>
</evidence>
<sequence length="527" mass="61062">MGLQLLHRFIRISFLRLACAALPFTDHILFIETSYDQAVLTTSKDGPVENLHIKIDTIDLFTGRETLVFDLTGPLIMLSRGRYTINFLKANRWYGIMFRSENIIDGVLHMSVEEKLIRTQPMSSSRFDTGVQVSDRRKGTDGYRLEDLLLMAEWTDPITRQNLSEALIKVKMQCDNSLAESSFVLDKAELSTEKILEIETQYEFGTNDSSQDITAIMTPKYCHRVCWTTELHAKKPGHQYTFDNGTVCKDIAAIAASTRMRRFHSYEVHDGDLTIYTQYNYDIQYSIPELATIRITAFQLGNENQSLTDTEFLAVEYSTTNHTDEYVLHKMIPNTWYAVRYEYMRTSPFQIYDEQRFVVESPKQNGTSADHPPVHMEFSPNLFYSPTGKIDHSLLPNVHVARDLYYKRQRVLVSVEAPCDNDENNTQVWLSDIQPSTRLPLDLGEVVCVHSPRPFCDQYYMRRDKAPHCDTKICYTAQILIDNEFYDTEQVCEDVLEHYPSSSHSCSYLSSLRLLLVLYYAKRLTWR</sequence>
<reference evidence="2 3" key="1">
    <citation type="submission" date="2014-11" db="EMBL/GenBank/DDBJ databases">
        <title>Genetic blueprint of the zoonotic pathogen Toxocara canis.</title>
        <authorList>
            <person name="Zhu X.-Q."/>
            <person name="Korhonen P.K."/>
            <person name="Cai H."/>
            <person name="Young N.D."/>
            <person name="Nejsum P."/>
            <person name="von Samson-Himmelstjerna G."/>
            <person name="Boag P.R."/>
            <person name="Tan P."/>
            <person name="Li Q."/>
            <person name="Min J."/>
            <person name="Yang Y."/>
            <person name="Wang X."/>
            <person name="Fang X."/>
            <person name="Hall R.S."/>
            <person name="Hofmann A."/>
            <person name="Sternberg P.W."/>
            <person name="Jex A.R."/>
            <person name="Gasser R.B."/>
        </authorList>
    </citation>
    <scope>NUCLEOTIDE SEQUENCE [LARGE SCALE GENOMIC DNA]</scope>
    <source>
        <strain evidence="2">PN_DK_2014</strain>
    </source>
</reference>
<accession>A0A0B2V3K0</accession>
<dbReference type="OMA" id="VKLRVIC"/>
<feature type="signal peptide" evidence="1">
    <location>
        <begin position="1"/>
        <end position="20"/>
    </location>
</feature>
<protein>
    <submittedName>
        <fullName evidence="2">Uncharacterized protein</fullName>
    </submittedName>
</protein>
<dbReference type="AlphaFoldDB" id="A0A0B2V3K0"/>
<dbReference type="OrthoDB" id="5791188at2759"/>
<evidence type="ECO:0000313" key="2">
    <source>
        <dbReference type="EMBL" id="KHN75585.1"/>
    </source>
</evidence>
<dbReference type="STRING" id="6265.A0A0B2V3K0"/>
<feature type="chain" id="PRO_5002077909" evidence="1">
    <location>
        <begin position="21"/>
        <end position="527"/>
    </location>
</feature>
<comment type="caution">
    <text evidence="2">The sequence shown here is derived from an EMBL/GenBank/DDBJ whole genome shotgun (WGS) entry which is preliminary data.</text>
</comment>
<dbReference type="EMBL" id="JPKZ01002654">
    <property type="protein sequence ID" value="KHN75585.1"/>
    <property type="molecule type" value="Genomic_DNA"/>
</dbReference>
<evidence type="ECO:0000313" key="3">
    <source>
        <dbReference type="Proteomes" id="UP000031036"/>
    </source>
</evidence>
<keyword evidence="1" id="KW-0732">Signal</keyword>
<name>A0A0B2V3K0_TOXCA</name>
<proteinExistence type="predicted"/>
<gene>
    <name evidence="2" type="ORF">Tcan_02653</name>
</gene>
<organism evidence="2 3">
    <name type="scientific">Toxocara canis</name>
    <name type="common">Canine roundworm</name>
    <dbReference type="NCBI Taxonomy" id="6265"/>
    <lineage>
        <taxon>Eukaryota</taxon>
        <taxon>Metazoa</taxon>
        <taxon>Ecdysozoa</taxon>
        <taxon>Nematoda</taxon>
        <taxon>Chromadorea</taxon>
        <taxon>Rhabditida</taxon>
        <taxon>Spirurina</taxon>
        <taxon>Ascaridomorpha</taxon>
        <taxon>Ascaridoidea</taxon>
        <taxon>Toxocaridae</taxon>
        <taxon>Toxocara</taxon>
    </lineage>
</organism>
<dbReference type="Proteomes" id="UP000031036">
    <property type="component" value="Unassembled WGS sequence"/>
</dbReference>